<protein>
    <submittedName>
        <fullName evidence="1">DNA polymerase III chi subunit</fullName>
    </submittedName>
</protein>
<reference evidence="1 2" key="1">
    <citation type="submission" date="2019-03" db="EMBL/GenBank/DDBJ databases">
        <title>Genomic Encyclopedia of Type Strains, Phase IV (KMG-IV): sequencing the most valuable type-strain genomes for metagenomic binning, comparative biology and taxonomic classification.</title>
        <authorList>
            <person name="Goeker M."/>
        </authorList>
    </citation>
    <scope>NUCLEOTIDE SEQUENCE [LARGE SCALE GENOMIC DNA]</scope>
    <source>
        <strain evidence="1 2">DSM 13587</strain>
    </source>
</reference>
<dbReference type="RefSeq" id="WP_132975880.1">
    <property type="nucleotide sequence ID" value="NZ_SMAO01000002.1"/>
</dbReference>
<dbReference type="Gene3D" id="3.40.50.10110">
    <property type="entry name" value="DNA polymerase III subunit chi"/>
    <property type="match status" value="1"/>
</dbReference>
<evidence type="ECO:0000313" key="2">
    <source>
        <dbReference type="Proteomes" id="UP000295717"/>
    </source>
</evidence>
<evidence type="ECO:0000313" key="1">
    <source>
        <dbReference type="EMBL" id="TCT22765.1"/>
    </source>
</evidence>
<dbReference type="PANTHER" id="PTHR38767:SF1">
    <property type="entry name" value="DNA POLYMERASE III SUBUNIT CHI"/>
    <property type="match status" value="1"/>
</dbReference>
<organism evidence="1 2">
    <name type="scientific">Thiobaca trueperi</name>
    <dbReference type="NCBI Taxonomy" id="127458"/>
    <lineage>
        <taxon>Bacteria</taxon>
        <taxon>Pseudomonadati</taxon>
        <taxon>Pseudomonadota</taxon>
        <taxon>Gammaproteobacteria</taxon>
        <taxon>Chromatiales</taxon>
        <taxon>Chromatiaceae</taxon>
        <taxon>Thiobaca</taxon>
    </lineage>
</organism>
<proteinExistence type="predicted"/>
<name>A0A4R3N1P6_9GAMM</name>
<sequence>MTRIDFYSLQPDSRGDRFLLTCRLVERIRASDLRVLIHCPDAEQARHLDRLLWTFREDGFLPHGLVGQVDAGLTPVLISRDGTPETEHQALINLSGGIPDFVDRFARLCEPIDHDPATRAAGRARFRIYRERGYPLEHHQIRLQGK</sequence>
<dbReference type="OrthoDB" id="5297568at2"/>
<gene>
    <name evidence="1" type="ORF">EDC35_10296</name>
</gene>
<dbReference type="GO" id="GO:0003677">
    <property type="term" value="F:DNA binding"/>
    <property type="evidence" value="ECO:0007669"/>
    <property type="project" value="InterPro"/>
</dbReference>
<dbReference type="GO" id="GO:0003887">
    <property type="term" value="F:DNA-directed DNA polymerase activity"/>
    <property type="evidence" value="ECO:0007669"/>
    <property type="project" value="InterPro"/>
</dbReference>
<dbReference type="PANTHER" id="PTHR38767">
    <property type="entry name" value="DNA POLYMERASE III SUBUNIT CHI"/>
    <property type="match status" value="1"/>
</dbReference>
<dbReference type="GO" id="GO:0032298">
    <property type="term" value="P:positive regulation of DNA-templated DNA replication initiation"/>
    <property type="evidence" value="ECO:0007669"/>
    <property type="project" value="TreeGrafter"/>
</dbReference>
<comment type="caution">
    <text evidence="1">The sequence shown here is derived from an EMBL/GenBank/DDBJ whole genome shotgun (WGS) entry which is preliminary data.</text>
</comment>
<dbReference type="GO" id="GO:0006260">
    <property type="term" value="P:DNA replication"/>
    <property type="evidence" value="ECO:0007669"/>
    <property type="project" value="InterPro"/>
</dbReference>
<dbReference type="EMBL" id="SMAO01000002">
    <property type="protein sequence ID" value="TCT22765.1"/>
    <property type="molecule type" value="Genomic_DNA"/>
</dbReference>
<dbReference type="Proteomes" id="UP000295717">
    <property type="component" value="Unassembled WGS sequence"/>
</dbReference>
<accession>A0A4R3N1P6</accession>
<dbReference type="SUPFAM" id="SSF102400">
    <property type="entry name" value="DNA polymerase III chi subunit"/>
    <property type="match status" value="1"/>
</dbReference>
<dbReference type="InterPro" id="IPR036768">
    <property type="entry name" value="PolIII_chi_sf"/>
</dbReference>
<dbReference type="AlphaFoldDB" id="A0A4R3N1P6"/>
<dbReference type="InterPro" id="IPR007459">
    <property type="entry name" value="DNA_pol3_chi"/>
</dbReference>
<keyword evidence="2" id="KW-1185">Reference proteome</keyword>
<dbReference type="Pfam" id="PF04364">
    <property type="entry name" value="DNA_pol3_chi"/>
    <property type="match status" value="1"/>
</dbReference>